<dbReference type="OrthoDB" id="9791723at2"/>
<dbReference type="PANTHER" id="PTHR28047:SF5">
    <property type="entry name" value="PROTEIN DCG1"/>
    <property type="match status" value="1"/>
</dbReference>
<protein>
    <submittedName>
        <fullName evidence="2">Asp/Glu/hydantoin racemase</fullName>
    </submittedName>
</protein>
<dbReference type="InterPro" id="IPR052186">
    <property type="entry name" value="Hydantoin_racemase-like"/>
</dbReference>
<reference evidence="2 3" key="1">
    <citation type="submission" date="2016-10" db="EMBL/GenBank/DDBJ databases">
        <authorList>
            <person name="de Groot N.N."/>
        </authorList>
    </citation>
    <scope>NUCLEOTIDE SEQUENCE [LARGE SCALE GENOMIC DNA]</scope>
    <source>
        <strain evidence="2 3">DSM 19981</strain>
    </source>
</reference>
<comment type="similarity">
    <text evidence="1">Belongs to the HyuE racemase family.</text>
</comment>
<evidence type="ECO:0000256" key="1">
    <source>
        <dbReference type="ARBA" id="ARBA00038414"/>
    </source>
</evidence>
<evidence type="ECO:0000313" key="2">
    <source>
        <dbReference type="EMBL" id="SFK88586.1"/>
    </source>
</evidence>
<evidence type="ECO:0000313" key="3">
    <source>
        <dbReference type="Proteomes" id="UP000199473"/>
    </source>
</evidence>
<dbReference type="STRING" id="1123062.SAMN02745775_109193"/>
<sequence length="270" mass="29296">MKLWYQSMSRSAAWGHYHPVLRRIIDGVKDAGTEVVVHGITQIGGVADQYRYLEYLESGEVMRNVVTAMDQGYDAFLIGNIADPGLRECREIANIPVLGLCETALHLASIMGASFSLVTLNEKFTARILENVDRAGLRGRLSGTARMQMDRILDLKEGFTDPDARTRILAQFQAAAAETVDRGAEVVIPAGGVAMALLADAGIHDAGRGAPILNGITSLIKMGEMAVRMNRLMGGRFTAKRLAYAPPGEDQIAEIRKHYGPVYPTVPGLT</sequence>
<accession>A0A1I4D8V2</accession>
<dbReference type="InterPro" id="IPR015942">
    <property type="entry name" value="Asp/Glu/hydantoin_racemase"/>
</dbReference>
<proteinExistence type="inferred from homology"/>
<dbReference type="Proteomes" id="UP000199473">
    <property type="component" value="Unassembled WGS sequence"/>
</dbReference>
<gene>
    <name evidence="2" type="ORF">SAMN02745775_109193</name>
</gene>
<organism evidence="2 3">
    <name type="scientific">Falsiroseomonas stagni DSM 19981</name>
    <dbReference type="NCBI Taxonomy" id="1123062"/>
    <lineage>
        <taxon>Bacteria</taxon>
        <taxon>Pseudomonadati</taxon>
        <taxon>Pseudomonadota</taxon>
        <taxon>Alphaproteobacteria</taxon>
        <taxon>Acetobacterales</taxon>
        <taxon>Roseomonadaceae</taxon>
        <taxon>Falsiroseomonas</taxon>
    </lineage>
</organism>
<dbReference type="EMBL" id="FOSQ01000009">
    <property type="protein sequence ID" value="SFK88586.1"/>
    <property type="molecule type" value="Genomic_DNA"/>
</dbReference>
<name>A0A1I4D8V2_9PROT</name>
<dbReference type="Gene3D" id="3.40.50.12500">
    <property type="match status" value="1"/>
</dbReference>
<dbReference type="GO" id="GO:0047661">
    <property type="term" value="F:amino-acid racemase activity"/>
    <property type="evidence" value="ECO:0007669"/>
    <property type="project" value="InterPro"/>
</dbReference>
<dbReference type="InterPro" id="IPR053714">
    <property type="entry name" value="Iso_Racemase_Enz_sf"/>
</dbReference>
<dbReference type="AlphaFoldDB" id="A0A1I4D8V2"/>
<dbReference type="Pfam" id="PF01177">
    <property type="entry name" value="Asp_Glu_race"/>
    <property type="match status" value="1"/>
</dbReference>
<keyword evidence="3" id="KW-1185">Reference proteome</keyword>
<dbReference type="RefSeq" id="WP_092961870.1">
    <property type="nucleotide sequence ID" value="NZ_FOSQ01000009.1"/>
</dbReference>
<dbReference type="PANTHER" id="PTHR28047">
    <property type="entry name" value="PROTEIN DCG1"/>
    <property type="match status" value="1"/>
</dbReference>